<keyword evidence="2" id="KW-1185">Reference proteome</keyword>
<dbReference type="OrthoDB" id="7865808at2"/>
<protein>
    <submittedName>
        <fullName evidence="1">Uncharacterized protein</fullName>
    </submittedName>
</protein>
<dbReference type="RefSeq" id="WP_071971956.1">
    <property type="nucleotide sequence ID" value="NZ_CP018076.1"/>
</dbReference>
<accession>A0A1J0WH31</accession>
<proteinExistence type="predicted"/>
<dbReference type="AlphaFoldDB" id="A0A1J0WH31"/>
<dbReference type="KEGG" id="suam:BOO69_09510"/>
<organism evidence="1 2">
    <name type="scientific">Sulfitobacter alexandrii</name>
    <dbReference type="NCBI Taxonomy" id="1917485"/>
    <lineage>
        <taxon>Bacteria</taxon>
        <taxon>Pseudomonadati</taxon>
        <taxon>Pseudomonadota</taxon>
        <taxon>Alphaproteobacteria</taxon>
        <taxon>Rhodobacterales</taxon>
        <taxon>Roseobacteraceae</taxon>
        <taxon>Sulfitobacter</taxon>
    </lineage>
</organism>
<gene>
    <name evidence="1" type="ORF">BOO69_09510</name>
</gene>
<reference evidence="1 2" key="1">
    <citation type="submission" date="2016-11" db="EMBL/GenBank/DDBJ databases">
        <title>Complete genome sequence of Sulfitobacter sp. AM1-D1, a toxic bacteria associated with marine dinoflagellate Alexandrium minutum in East China Sea.</title>
        <authorList>
            <person name="Yang Q."/>
            <person name="Zhang X."/>
            <person name="Tian X."/>
        </authorList>
    </citation>
    <scope>NUCLEOTIDE SEQUENCE [LARGE SCALE GENOMIC DNA]</scope>
    <source>
        <strain evidence="1 2">AM1-D1</strain>
    </source>
</reference>
<evidence type="ECO:0000313" key="1">
    <source>
        <dbReference type="EMBL" id="APE43623.1"/>
    </source>
</evidence>
<name>A0A1J0WH31_9RHOB</name>
<sequence length="79" mass="8897">MHHGKLSTSPRLRRALRALQHAKGELSTRDLAEQADICAVNSTIAELRANGAEITCRQEVKDGQRRFYYTLTKSPETKT</sequence>
<dbReference type="STRING" id="1917485.BOO69_09510"/>
<evidence type="ECO:0000313" key="2">
    <source>
        <dbReference type="Proteomes" id="UP000181897"/>
    </source>
</evidence>
<dbReference type="Proteomes" id="UP000181897">
    <property type="component" value="Chromosome"/>
</dbReference>
<dbReference type="EMBL" id="CP018076">
    <property type="protein sequence ID" value="APE43623.1"/>
    <property type="molecule type" value="Genomic_DNA"/>
</dbReference>